<evidence type="ECO:0000256" key="1">
    <source>
        <dbReference type="SAM" id="Phobius"/>
    </source>
</evidence>
<keyword evidence="1" id="KW-0812">Transmembrane</keyword>
<feature type="transmembrane region" description="Helical" evidence="1">
    <location>
        <begin position="12"/>
        <end position="32"/>
    </location>
</feature>
<protein>
    <submittedName>
        <fullName evidence="2">Uncharacterized protein</fullName>
    </submittedName>
</protein>
<keyword evidence="1" id="KW-0472">Membrane</keyword>
<dbReference type="Proteomes" id="UP000197003">
    <property type="component" value="Chromosome"/>
</dbReference>
<dbReference type="AlphaFoldDB" id="A0A1Z3N415"/>
<organism evidence="2 3">
    <name type="scientific">Bdellovibrio bacteriovorus</name>
    <dbReference type="NCBI Taxonomy" id="959"/>
    <lineage>
        <taxon>Bacteria</taxon>
        <taxon>Pseudomonadati</taxon>
        <taxon>Bdellovibrionota</taxon>
        <taxon>Bdellovibrionia</taxon>
        <taxon>Bdellovibrionales</taxon>
        <taxon>Pseudobdellovibrionaceae</taxon>
        <taxon>Bdellovibrio</taxon>
    </lineage>
</organism>
<dbReference type="EMBL" id="CP020946">
    <property type="protein sequence ID" value="ASD62117.1"/>
    <property type="molecule type" value="Genomic_DNA"/>
</dbReference>
<keyword evidence="1" id="KW-1133">Transmembrane helix</keyword>
<accession>A0A1Z3N415</accession>
<gene>
    <name evidence="2" type="ORF">B9G79_00330</name>
</gene>
<proteinExistence type="predicted"/>
<evidence type="ECO:0000313" key="3">
    <source>
        <dbReference type="Proteomes" id="UP000197003"/>
    </source>
</evidence>
<reference evidence="2 3" key="1">
    <citation type="submission" date="2017-04" db="EMBL/GenBank/DDBJ databases">
        <title>Whole genome sequence of Bdellovibrio bacteriovorus strain SSB218315.</title>
        <authorList>
            <person name="Oyedara O."/>
            <person name="Rodriguez-Perez M.A."/>
        </authorList>
    </citation>
    <scope>NUCLEOTIDE SEQUENCE [LARGE SCALE GENOMIC DNA]</scope>
    <source>
        <strain evidence="2 3">SSB218315</strain>
    </source>
</reference>
<evidence type="ECO:0000313" key="2">
    <source>
        <dbReference type="EMBL" id="ASD62117.1"/>
    </source>
</evidence>
<sequence length="64" mass="7226">MHLQTMELVGSLVPLHLGLLAVLHLITLGEFMREPPGEYTDSIQSMKIRLLAVLLGEERQQRMA</sequence>
<name>A0A1Z3N415_BDEBC</name>